<dbReference type="EMBL" id="JAVREN010000035">
    <property type="protein sequence ID" value="MDT0309329.1"/>
    <property type="molecule type" value="Genomic_DNA"/>
</dbReference>
<evidence type="ECO:0000259" key="3">
    <source>
        <dbReference type="Pfam" id="PF00501"/>
    </source>
</evidence>
<sequence length="223" mass="23883">MSGNQGGPAGHGPADVLSHVELLRRGDRAAGVLARLGVGHDDPVPVLLPMGLESVVATLACIRLGTQRLTLPVGNHVRFVRERIAASGARVVICADACRIDGQVYRVKVNLDRALAALPGVRAVLVVPQLAQPVPWVPGRDRWWHEEEPEEGGAAPRPYPGVMTDASPAGPDAHARRSLLDFDDPLADRAPDDTDRGWGEGPAPEAGEGDLERFLRERPPHHL</sequence>
<feature type="compositionally biased region" description="Basic and acidic residues" evidence="2">
    <location>
        <begin position="173"/>
        <end position="198"/>
    </location>
</feature>
<proteinExistence type="predicted"/>
<evidence type="ECO:0000256" key="2">
    <source>
        <dbReference type="SAM" id="MobiDB-lite"/>
    </source>
</evidence>
<dbReference type="PANTHER" id="PTHR24095:SF14">
    <property type="entry name" value="ACETYL-COENZYME A SYNTHETASE 1"/>
    <property type="match status" value="1"/>
</dbReference>
<dbReference type="Proteomes" id="UP001183388">
    <property type="component" value="Unassembled WGS sequence"/>
</dbReference>
<dbReference type="RefSeq" id="WP_311632285.1">
    <property type="nucleotide sequence ID" value="NZ_JAVREN010000035.1"/>
</dbReference>
<dbReference type="InterPro" id="IPR000873">
    <property type="entry name" value="AMP-dep_synth/lig_dom"/>
</dbReference>
<evidence type="ECO:0000256" key="1">
    <source>
        <dbReference type="ARBA" id="ARBA00022990"/>
    </source>
</evidence>
<feature type="region of interest" description="Disordered" evidence="2">
    <location>
        <begin position="146"/>
        <end position="223"/>
    </location>
</feature>
<organism evidence="4 5">
    <name type="scientific">Streptomyces boetiae</name>
    <dbReference type="NCBI Taxonomy" id="3075541"/>
    <lineage>
        <taxon>Bacteria</taxon>
        <taxon>Bacillati</taxon>
        <taxon>Actinomycetota</taxon>
        <taxon>Actinomycetes</taxon>
        <taxon>Kitasatosporales</taxon>
        <taxon>Streptomycetaceae</taxon>
        <taxon>Streptomyces</taxon>
    </lineage>
</organism>
<gene>
    <name evidence="4" type="ORF">RM780_20530</name>
</gene>
<dbReference type="Gene3D" id="3.40.50.12780">
    <property type="entry name" value="N-terminal domain of ligase-like"/>
    <property type="match status" value="1"/>
</dbReference>
<dbReference type="InterPro" id="IPR042099">
    <property type="entry name" value="ANL_N_sf"/>
</dbReference>
<evidence type="ECO:0000313" key="5">
    <source>
        <dbReference type="Proteomes" id="UP001183388"/>
    </source>
</evidence>
<feature type="domain" description="AMP-dependent synthetase/ligase" evidence="3">
    <location>
        <begin position="17"/>
        <end position="144"/>
    </location>
</feature>
<feature type="compositionally biased region" description="Basic and acidic residues" evidence="2">
    <location>
        <begin position="210"/>
        <end position="223"/>
    </location>
</feature>
<keyword evidence="5" id="KW-1185">Reference proteome</keyword>
<comment type="caution">
    <text evidence="4">The sequence shown here is derived from an EMBL/GenBank/DDBJ whole genome shotgun (WGS) entry which is preliminary data.</text>
</comment>
<dbReference type="SUPFAM" id="SSF56801">
    <property type="entry name" value="Acetyl-CoA synthetase-like"/>
    <property type="match status" value="1"/>
</dbReference>
<dbReference type="Pfam" id="PF00501">
    <property type="entry name" value="AMP-binding"/>
    <property type="match status" value="1"/>
</dbReference>
<keyword evidence="1" id="KW-0007">Acetylation</keyword>
<accession>A0ABU2LCN3</accession>
<evidence type="ECO:0000313" key="4">
    <source>
        <dbReference type="EMBL" id="MDT0309329.1"/>
    </source>
</evidence>
<dbReference type="PANTHER" id="PTHR24095">
    <property type="entry name" value="ACETYL-COENZYME A SYNTHETASE"/>
    <property type="match status" value="1"/>
</dbReference>
<reference evidence="5" key="1">
    <citation type="submission" date="2023-07" db="EMBL/GenBank/DDBJ databases">
        <title>30 novel species of actinomycetes from the DSMZ collection.</title>
        <authorList>
            <person name="Nouioui I."/>
        </authorList>
    </citation>
    <scope>NUCLEOTIDE SEQUENCE [LARGE SCALE GENOMIC DNA]</scope>
    <source>
        <strain evidence="5">DSM 44917</strain>
    </source>
</reference>
<name>A0ABU2LCN3_9ACTN</name>
<protein>
    <submittedName>
        <fullName evidence="4">AMP-binding protein</fullName>
    </submittedName>
</protein>